<accession>A0A7X6K6P5</accession>
<protein>
    <submittedName>
        <fullName evidence="3">Uncharacterized protein</fullName>
    </submittedName>
</protein>
<organism evidence="3 4">
    <name type="scientific">Arthrobacter mobilis</name>
    <dbReference type="NCBI Taxonomy" id="2724944"/>
    <lineage>
        <taxon>Bacteria</taxon>
        <taxon>Bacillati</taxon>
        <taxon>Actinomycetota</taxon>
        <taxon>Actinomycetes</taxon>
        <taxon>Micrococcales</taxon>
        <taxon>Micrococcaceae</taxon>
        <taxon>Arthrobacter</taxon>
    </lineage>
</organism>
<feature type="compositionally biased region" description="Low complexity" evidence="1">
    <location>
        <begin position="70"/>
        <end position="79"/>
    </location>
</feature>
<dbReference type="RefSeq" id="WP_168487433.1">
    <property type="nucleotide sequence ID" value="NZ_JAAZSQ010000015.1"/>
</dbReference>
<feature type="compositionally biased region" description="Polar residues" evidence="1">
    <location>
        <begin position="97"/>
        <end position="107"/>
    </location>
</feature>
<dbReference type="EMBL" id="JAAZSQ010000015">
    <property type="protein sequence ID" value="NKX55715.1"/>
    <property type="molecule type" value="Genomic_DNA"/>
</dbReference>
<evidence type="ECO:0000313" key="4">
    <source>
        <dbReference type="Proteomes" id="UP000544090"/>
    </source>
</evidence>
<feature type="region of interest" description="Disordered" evidence="1">
    <location>
        <begin position="54"/>
        <end position="127"/>
    </location>
</feature>
<proteinExistence type="predicted"/>
<dbReference type="Proteomes" id="UP000544090">
    <property type="component" value="Unassembled WGS sequence"/>
</dbReference>
<feature type="signal peptide" evidence="2">
    <location>
        <begin position="1"/>
        <end position="28"/>
    </location>
</feature>
<keyword evidence="4" id="KW-1185">Reference proteome</keyword>
<dbReference type="AlphaFoldDB" id="A0A7X6K6P5"/>
<feature type="compositionally biased region" description="Basic and acidic residues" evidence="1">
    <location>
        <begin position="110"/>
        <end position="127"/>
    </location>
</feature>
<evidence type="ECO:0000313" key="3">
    <source>
        <dbReference type="EMBL" id="NKX55715.1"/>
    </source>
</evidence>
<evidence type="ECO:0000256" key="2">
    <source>
        <dbReference type="SAM" id="SignalP"/>
    </source>
</evidence>
<name>A0A7X6K6P5_9MICC</name>
<evidence type="ECO:0000256" key="1">
    <source>
        <dbReference type="SAM" id="MobiDB-lite"/>
    </source>
</evidence>
<reference evidence="3 4" key="1">
    <citation type="submission" date="2020-04" db="EMBL/GenBank/DDBJ databases">
        <title>Arthrobacter sp. nov.</title>
        <authorList>
            <person name="Liu S."/>
        </authorList>
    </citation>
    <scope>NUCLEOTIDE SEQUENCE [LARGE SCALE GENOMIC DNA]</scope>
    <source>
        <strain evidence="3 4">E918</strain>
    </source>
</reference>
<feature type="chain" id="PRO_5031389826" evidence="2">
    <location>
        <begin position="29"/>
        <end position="127"/>
    </location>
</feature>
<keyword evidence="2" id="KW-0732">Signal</keyword>
<comment type="caution">
    <text evidence="3">The sequence shown here is derived from an EMBL/GenBank/DDBJ whole genome shotgun (WGS) entry which is preliminary data.</text>
</comment>
<sequence length="127" mass="13744">MAKNTWKTIVVALAAGAALVLGAGPAAARSSEGAWVDKSYGHYESNFVQTPSGNLMVQYNDHSGSGGGSDDSWSSSSHGQETMDEDGTKQSHFRFSYSGSGSRTDYSSHYAKDKVQYDRYESKSRKK</sequence>
<gene>
    <name evidence="3" type="ORF">HGG74_14445</name>
</gene>